<evidence type="ECO:0000256" key="2">
    <source>
        <dbReference type="SAM" id="MobiDB-lite"/>
    </source>
</evidence>
<proteinExistence type="predicted"/>
<feature type="region of interest" description="Disordered" evidence="2">
    <location>
        <begin position="627"/>
        <end position="652"/>
    </location>
</feature>
<dbReference type="InterPro" id="IPR002999">
    <property type="entry name" value="Tudor"/>
</dbReference>
<accession>E2ARK8</accession>
<feature type="coiled-coil region" evidence="1">
    <location>
        <begin position="33"/>
        <end position="60"/>
    </location>
</feature>
<protein>
    <submittedName>
        <fullName evidence="4">RING finger protein 17</fullName>
    </submittedName>
</protein>
<dbReference type="OMA" id="HCAVKVP"/>
<dbReference type="InterPro" id="IPR035437">
    <property type="entry name" value="SNase_OB-fold_sf"/>
</dbReference>
<dbReference type="PROSITE" id="PS50304">
    <property type="entry name" value="TUDOR"/>
    <property type="match status" value="4"/>
</dbReference>
<sequence length="1442" mass="166941">MYDLVNGEIIETAITRHFAYLHGILQNMETKLISQLYQQRDSLKNNLEDIDIQLRSQEERLKVTLQMASYARQSFHKVDIRNAINILKELADLPCHLMYKDAGQNCKATFKFDDSIVAAIKDHCSIQVPPVSFYSLVRTDELPKNYIVSPVNKSEQTRLYEELPLMPLSKKPVSASTTESIKSEDIEALYQKKEDSNQESTSECKVEVTYVVNPSLFFVRKVASKSEFRQLEKDLTKYGYNRQSAEPPVKLELGNTCIVKQRKFEKWFRACVNAVNTTDDGETSYNVFYLDYGFEECNISTSRIRNIAEHLLELPPQAIRCCLHGLKPKKLHWTNASTNDFMKLTNRADCSMFIIKSTPNMLYVDLCVISKDNNMGPQSMCNTMKSMDYARLENWQNTTQILTNTYVYKKEELPNKTPIQVSVSWIESPDKIYVTKIGRQVKFSKLMNELQEYYRKDNLTKMIDSPQEGLPCAVQLKDFTWQRGEIIEILSENQVRVFYVDCGCTLVLNCNQLRAIPHEYTVLNAQAIRISLMYIKPEPDGLWKSECYITLLNIFKNIKYVTITYRKKVEDGYIGCICIDDVDVSRQLKIEGVVNSFQVSKFKNKSPRNHQELPNKSALLPLEKFDNSTKDLSDDSYDETENDEKKPVEKNETIKDPFKVEVSIQRVITPDCIYVAQTEHEKSNTKMVSAMQKFYDIYHSESRDNWSEGALCAVYSAKDKSYFRAKILKIKSPTEVLVYFYDMGIEETVTMEDIQILHMKFAKQPTYCFKVKLAGILPCGGSSTWPSLSCDTLFDIIQENTFCKYYITKPVQEEAYDVIPVELWVRQAKIPGPLAPTKIEINSINRMLVEKGVALPIKNYFAKSNSILAAEFKRQLEDDHQFVLTKQEEEVKWFNKELNTELDGTLSRESDLSCHNSSINALTNLNTKYQICDSTNREYAVKFSDWLPPIEIIEEVFHAIPTYVDNKCNVYLHSKKHNADILSYIESELQIHYQKVKIKKTKVWKAGDICIARYHQNKKWYRGRISKNLGNTLMVEFVDYGNVEECEIQHVTDDIRLGHIPIQSTKCIISGLKPALLNGKWMIHDLDRIHALIVDQECKVSILQRQPANLIVSITLLRPWKCDLLMYLANHMDMKIKIERKEWNDSETFESEAIRSDSTSKDVTIEKTNDELYTANASKESLSELYTQNSTFNENVISGNCAEIESLKLESFNISIKQTDFENISWMDAIILDKQLNACSTPQPQEEEKDFLDIYEQLTIPQETKYIELILCCNRDPITSYAQLAENNDAMFSNVFHDYYLQYEVIMSDLQISANHQPLIESFEKNTPCITKFSDEIWYRCIITNSQLSDSQSIEVSLYYVDYGNHEWKTLDLPNHGLHVPKEKWLELPAMAIKCKFWGLNFEISNGNNIVAEIYKDKSCKELFYADLIKEGLYQFKNPEED</sequence>
<dbReference type="SUPFAM" id="SSF63748">
    <property type="entry name" value="Tudor/PWWP/MBT"/>
    <property type="match status" value="5"/>
</dbReference>
<dbReference type="STRING" id="104421.E2ARK8"/>
<evidence type="ECO:0000256" key="1">
    <source>
        <dbReference type="SAM" id="Coils"/>
    </source>
</evidence>
<feature type="domain" description="Tudor" evidence="3">
    <location>
        <begin position="705"/>
        <end position="764"/>
    </location>
</feature>
<feature type="compositionally biased region" description="Basic and acidic residues" evidence="2">
    <location>
        <begin position="643"/>
        <end position="652"/>
    </location>
</feature>
<feature type="domain" description="Tudor" evidence="3">
    <location>
        <begin position="250"/>
        <end position="313"/>
    </location>
</feature>
<evidence type="ECO:0000313" key="5">
    <source>
        <dbReference type="Proteomes" id="UP000000311"/>
    </source>
</evidence>
<dbReference type="Pfam" id="PF00567">
    <property type="entry name" value="TUDOR"/>
    <property type="match status" value="5"/>
</dbReference>
<evidence type="ECO:0000259" key="3">
    <source>
        <dbReference type="PROSITE" id="PS50304"/>
    </source>
</evidence>
<feature type="domain" description="Tudor" evidence="3">
    <location>
        <begin position="1003"/>
        <end position="1061"/>
    </location>
</feature>
<dbReference type="PANTHER" id="PTHR16442:SF1">
    <property type="entry name" value="RING FINGER PROTEIN 17"/>
    <property type="match status" value="1"/>
</dbReference>
<keyword evidence="5" id="KW-1185">Reference proteome</keyword>
<keyword evidence="1" id="KW-0175">Coiled coil</keyword>
<reference evidence="4 5" key="1">
    <citation type="journal article" date="2010" name="Science">
        <title>Genomic comparison of the ants Camponotus floridanus and Harpegnathos saltator.</title>
        <authorList>
            <person name="Bonasio R."/>
            <person name="Zhang G."/>
            <person name="Ye C."/>
            <person name="Mutti N.S."/>
            <person name="Fang X."/>
            <person name="Qin N."/>
            <person name="Donahue G."/>
            <person name="Yang P."/>
            <person name="Li Q."/>
            <person name="Li C."/>
            <person name="Zhang P."/>
            <person name="Huang Z."/>
            <person name="Berger S.L."/>
            <person name="Reinberg D."/>
            <person name="Wang J."/>
            <person name="Liebig J."/>
        </authorList>
    </citation>
    <scope>NUCLEOTIDE SEQUENCE [LARGE SCALE GENOMIC DNA]</scope>
    <source>
        <strain evidence="5">C129</strain>
    </source>
</reference>
<dbReference type="OrthoDB" id="5800423at2759"/>
<organism evidence="5">
    <name type="scientific">Camponotus floridanus</name>
    <name type="common">Florida carpenter ant</name>
    <dbReference type="NCBI Taxonomy" id="104421"/>
    <lineage>
        <taxon>Eukaryota</taxon>
        <taxon>Metazoa</taxon>
        <taxon>Ecdysozoa</taxon>
        <taxon>Arthropoda</taxon>
        <taxon>Hexapoda</taxon>
        <taxon>Insecta</taxon>
        <taxon>Pterygota</taxon>
        <taxon>Neoptera</taxon>
        <taxon>Endopterygota</taxon>
        <taxon>Hymenoptera</taxon>
        <taxon>Apocrita</taxon>
        <taxon>Aculeata</taxon>
        <taxon>Formicoidea</taxon>
        <taxon>Formicidae</taxon>
        <taxon>Formicinae</taxon>
        <taxon>Camponotus</taxon>
    </lineage>
</organism>
<dbReference type="EMBL" id="GL442153">
    <property type="protein sequence ID" value="EFN63916.1"/>
    <property type="molecule type" value="Genomic_DNA"/>
</dbReference>
<dbReference type="PANTHER" id="PTHR16442">
    <property type="entry name" value="RING FINGER PROTEIN 17"/>
    <property type="match status" value="1"/>
</dbReference>
<name>E2ARK8_CAMFO</name>
<gene>
    <name evidence="4" type="ORF">EAG_03012</name>
</gene>
<dbReference type="CDD" id="cd20379">
    <property type="entry name" value="Tudor_dTUD-like"/>
    <property type="match status" value="1"/>
</dbReference>
<dbReference type="Gene3D" id="2.40.50.90">
    <property type="match status" value="4"/>
</dbReference>
<dbReference type="InParanoid" id="E2ARK8"/>
<dbReference type="GO" id="GO:0005737">
    <property type="term" value="C:cytoplasm"/>
    <property type="evidence" value="ECO:0007669"/>
    <property type="project" value="UniProtKB-ARBA"/>
</dbReference>
<dbReference type="Gene3D" id="2.30.30.140">
    <property type="match status" value="5"/>
</dbReference>
<dbReference type="SMART" id="SM00333">
    <property type="entry name" value="TUDOR"/>
    <property type="match status" value="5"/>
</dbReference>
<evidence type="ECO:0000313" key="4">
    <source>
        <dbReference type="EMBL" id="EFN63916.1"/>
    </source>
</evidence>
<feature type="domain" description="Tudor" evidence="3">
    <location>
        <begin position="465"/>
        <end position="523"/>
    </location>
</feature>
<dbReference type="Proteomes" id="UP000000311">
    <property type="component" value="Unassembled WGS sequence"/>
</dbReference>